<dbReference type="Proteomes" id="UP000621454">
    <property type="component" value="Unassembled WGS sequence"/>
</dbReference>
<evidence type="ECO:0000313" key="2">
    <source>
        <dbReference type="EMBL" id="GGB31833.1"/>
    </source>
</evidence>
<keyword evidence="3" id="KW-1185">Reference proteome</keyword>
<feature type="region of interest" description="Disordered" evidence="1">
    <location>
        <begin position="1"/>
        <end position="51"/>
    </location>
</feature>
<proteinExistence type="predicted"/>
<sequence>MAGGGPNRNSQQRLDRLVSAWEQRDRGGSDESSVIEQPDPEVVLNPSRRNRTPLTAREVEAIQTARANGESVLSIAKRFNIHRVTVWEHTKTAGRSGVR</sequence>
<dbReference type="EMBL" id="BMGC01000011">
    <property type="protein sequence ID" value="GGB31833.1"/>
    <property type="molecule type" value="Genomic_DNA"/>
</dbReference>
<protein>
    <submittedName>
        <fullName evidence="2">Uncharacterized protein</fullName>
    </submittedName>
</protein>
<accession>A0A916T697</accession>
<name>A0A916T697_9ACTN</name>
<comment type="caution">
    <text evidence="2">The sequence shown here is derived from an EMBL/GenBank/DDBJ whole genome shotgun (WGS) entry which is preliminary data.</text>
</comment>
<evidence type="ECO:0000313" key="3">
    <source>
        <dbReference type="Proteomes" id="UP000621454"/>
    </source>
</evidence>
<gene>
    <name evidence="2" type="ORF">GCM10011489_20060</name>
</gene>
<organism evidence="2 3">
    <name type="scientific">Gordonia jinhuaensis</name>
    <dbReference type="NCBI Taxonomy" id="1517702"/>
    <lineage>
        <taxon>Bacteria</taxon>
        <taxon>Bacillati</taxon>
        <taxon>Actinomycetota</taxon>
        <taxon>Actinomycetes</taxon>
        <taxon>Mycobacteriales</taxon>
        <taxon>Gordoniaceae</taxon>
        <taxon>Gordonia</taxon>
    </lineage>
</organism>
<evidence type="ECO:0000256" key="1">
    <source>
        <dbReference type="SAM" id="MobiDB-lite"/>
    </source>
</evidence>
<dbReference type="AlphaFoldDB" id="A0A916T697"/>
<reference evidence="2" key="1">
    <citation type="journal article" date="2014" name="Int. J. Syst. Evol. Microbiol.">
        <title>Complete genome sequence of Corynebacterium casei LMG S-19264T (=DSM 44701T), isolated from a smear-ripened cheese.</title>
        <authorList>
            <consortium name="US DOE Joint Genome Institute (JGI-PGF)"/>
            <person name="Walter F."/>
            <person name="Albersmeier A."/>
            <person name="Kalinowski J."/>
            <person name="Ruckert C."/>
        </authorList>
    </citation>
    <scope>NUCLEOTIDE SEQUENCE</scope>
    <source>
        <strain evidence="2">CGMCC 1.12827</strain>
    </source>
</reference>
<reference evidence="2" key="2">
    <citation type="submission" date="2020-09" db="EMBL/GenBank/DDBJ databases">
        <authorList>
            <person name="Sun Q."/>
            <person name="Zhou Y."/>
        </authorList>
    </citation>
    <scope>NUCLEOTIDE SEQUENCE</scope>
    <source>
        <strain evidence="2">CGMCC 1.12827</strain>
    </source>
</reference>